<feature type="domain" description="U3 small nucleolar RNA-associated protein 20 N-terminal" evidence="2">
    <location>
        <begin position="2"/>
        <end position="123"/>
    </location>
</feature>
<accession>A0A914RC21</accession>
<proteinExistence type="predicted"/>
<evidence type="ECO:0000313" key="3">
    <source>
        <dbReference type="Proteomes" id="UP000887564"/>
    </source>
</evidence>
<dbReference type="PANTHER" id="PTHR17695">
    <property type="entry name" value="SMALL SUBUNIT PROCESSOME COMPONENT 20 HOMOLOG"/>
    <property type="match status" value="1"/>
</dbReference>
<reference evidence="4" key="1">
    <citation type="submission" date="2022-11" db="UniProtKB">
        <authorList>
            <consortium name="WormBaseParasite"/>
        </authorList>
    </citation>
    <scope>IDENTIFICATION</scope>
</reference>
<dbReference type="InterPro" id="IPR052575">
    <property type="entry name" value="SSU_processome_comp_20"/>
</dbReference>
<evidence type="ECO:0000313" key="4">
    <source>
        <dbReference type="WBParaSite" id="PEQ_0000422601-mRNA-1"/>
    </source>
</evidence>
<dbReference type="Pfam" id="PF07539">
    <property type="entry name" value="UTP20_N"/>
    <property type="match status" value="1"/>
</dbReference>
<dbReference type="GO" id="GO:0030686">
    <property type="term" value="C:90S preribosome"/>
    <property type="evidence" value="ECO:0007669"/>
    <property type="project" value="TreeGrafter"/>
</dbReference>
<sequence>LGEFVDDATIGERLVSTLLAHVQLGALRSEEALSSLLLTVSRLIPIIKKPLAFLPSLVQQYSAIRARGSRDALCVVVDTLANTPQAQGRTAELLGYISDLNAWDHHRIDEPDYDRRHSAYNHLIGVKSSIYLSFVCQIFRVKALPCCIFVRLLLHFMIDCTVGNFLYAPLFVLMCAYVDFIYPIASADEVTSYVPLPQPMR</sequence>
<dbReference type="InterPro" id="IPR011430">
    <property type="entry name" value="UTP20_N"/>
</dbReference>
<evidence type="ECO:0000259" key="2">
    <source>
        <dbReference type="Pfam" id="PF07539"/>
    </source>
</evidence>
<dbReference type="AlphaFoldDB" id="A0A914RC21"/>
<evidence type="ECO:0000256" key="1">
    <source>
        <dbReference type="SAM" id="Phobius"/>
    </source>
</evidence>
<feature type="transmembrane region" description="Helical" evidence="1">
    <location>
        <begin position="166"/>
        <end position="185"/>
    </location>
</feature>
<name>A0A914RC21_PAREQ</name>
<protein>
    <submittedName>
        <fullName evidence="4">U3 small nucleolar RNA-associated protein 20 N-terminal domain-containing protein</fullName>
    </submittedName>
</protein>
<organism evidence="3 4">
    <name type="scientific">Parascaris equorum</name>
    <name type="common">Equine roundworm</name>
    <dbReference type="NCBI Taxonomy" id="6256"/>
    <lineage>
        <taxon>Eukaryota</taxon>
        <taxon>Metazoa</taxon>
        <taxon>Ecdysozoa</taxon>
        <taxon>Nematoda</taxon>
        <taxon>Chromadorea</taxon>
        <taxon>Rhabditida</taxon>
        <taxon>Spirurina</taxon>
        <taxon>Ascaridomorpha</taxon>
        <taxon>Ascaridoidea</taxon>
        <taxon>Ascarididae</taxon>
        <taxon>Parascaris</taxon>
    </lineage>
</organism>
<keyword evidence="1" id="KW-0472">Membrane</keyword>
<dbReference type="WBParaSite" id="PEQ_0000422601-mRNA-1">
    <property type="protein sequence ID" value="PEQ_0000422601-mRNA-1"/>
    <property type="gene ID" value="PEQ_0000422601"/>
</dbReference>
<dbReference type="Proteomes" id="UP000887564">
    <property type="component" value="Unplaced"/>
</dbReference>
<keyword evidence="1" id="KW-1133">Transmembrane helix</keyword>
<keyword evidence="3" id="KW-1185">Reference proteome</keyword>
<keyword evidence="1" id="KW-0812">Transmembrane</keyword>
<dbReference type="GO" id="GO:0032040">
    <property type="term" value="C:small-subunit processome"/>
    <property type="evidence" value="ECO:0007669"/>
    <property type="project" value="TreeGrafter"/>
</dbReference>
<dbReference type="PANTHER" id="PTHR17695:SF11">
    <property type="entry name" value="SMALL SUBUNIT PROCESSOME COMPONENT 20 HOMOLOG"/>
    <property type="match status" value="1"/>
</dbReference>